<accession>A0A3B0ZDW4</accession>
<name>A0A3B0ZDW4_9ZZZZ</name>
<organism evidence="1">
    <name type="scientific">hydrothermal vent metagenome</name>
    <dbReference type="NCBI Taxonomy" id="652676"/>
    <lineage>
        <taxon>unclassified sequences</taxon>
        <taxon>metagenomes</taxon>
        <taxon>ecological metagenomes</taxon>
    </lineage>
</organism>
<proteinExistence type="predicted"/>
<sequence>MRCLRLLIVVVALSGCDRPSAHSHKQQLYVFGTLVEVIIWTEDEAAATEAM</sequence>
<dbReference type="EMBL" id="UOFP01000288">
    <property type="protein sequence ID" value="VAW89761.1"/>
    <property type="molecule type" value="Genomic_DNA"/>
</dbReference>
<gene>
    <name evidence="1" type="ORF">MNBD_GAMMA18-2217</name>
</gene>
<protein>
    <submittedName>
        <fullName evidence="1">Uncharacterized protein</fullName>
    </submittedName>
</protein>
<reference evidence="1" key="1">
    <citation type="submission" date="2018-06" db="EMBL/GenBank/DDBJ databases">
        <authorList>
            <person name="Zhirakovskaya E."/>
        </authorList>
    </citation>
    <scope>NUCLEOTIDE SEQUENCE</scope>
</reference>
<dbReference type="PROSITE" id="PS51257">
    <property type="entry name" value="PROKAR_LIPOPROTEIN"/>
    <property type="match status" value="1"/>
</dbReference>
<evidence type="ECO:0000313" key="1">
    <source>
        <dbReference type="EMBL" id="VAW89761.1"/>
    </source>
</evidence>
<dbReference type="AlphaFoldDB" id="A0A3B0ZDW4"/>
<feature type="non-terminal residue" evidence="1">
    <location>
        <position position="51"/>
    </location>
</feature>